<dbReference type="InterPro" id="IPR037185">
    <property type="entry name" value="EmrE-like"/>
</dbReference>
<keyword evidence="1" id="KW-0812">Transmembrane</keyword>
<evidence type="ECO:0000256" key="1">
    <source>
        <dbReference type="SAM" id="Phobius"/>
    </source>
</evidence>
<dbReference type="AlphaFoldDB" id="A0A2M7E8S0"/>
<dbReference type="Proteomes" id="UP000228886">
    <property type="component" value="Unassembled WGS sequence"/>
</dbReference>
<reference evidence="3" key="1">
    <citation type="submission" date="2017-09" db="EMBL/GenBank/DDBJ databases">
        <title>Depth-based differentiation of microbial function through sediment-hosted aquifers and enrichment of novel symbionts in the deep terrestrial subsurface.</title>
        <authorList>
            <person name="Probst A.J."/>
            <person name="Ladd B."/>
            <person name="Jarett J.K."/>
            <person name="Geller-Mcgrath D.E."/>
            <person name="Sieber C.M.K."/>
            <person name="Emerson J.B."/>
            <person name="Anantharaman K."/>
            <person name="Thomas B.C."/>
            <person name="Malmstrom R."/>
            <person name="Stieglmeier M."/>
            <person name="Klingl A."/>
            <person name="Woyke T."/>
            <person name="Ryan C.M."/>
            <person name="Banfield J.F."/>
        </authorList>
    </citation>
    <scope>NUCLEOTIDE SEQUENCE [LARGE SCALE GENOMIC DNA]</scope>
</reference>
<feature type="transmembrane region" description="Helical" evidence="1">
    <location>
        <begin position="90"/>
        <end position="111"/>
    </location>
</feature>
<keyword evidence="1" id="KW-0472">Membrane</keyword>
<sequence length="136" mass="14358">MWKKFAGLSFVANGFCLLAGKILTESGLGNFILLYLLIFYAIGFLWSFSLGLKKKIVPTKKGVLIGAGAGISSFFGSLFLLLALKQVPGSIVFPIAIGGNLVTVSLLAAFFFKERLAVRGTLGIISGIAGLILLSI</sequence>
<evidence type="ECO:0000313" key="2">
    <source>
        <dbReference type="EMBL" id="PIV64140.1"/>
    </source>
</evidence>
<comment type="caution">
    <text evidence="2">The sequence shown here is derived from an EMBL/GenBank/DDBJ whole genome shotgun (WGS) entry which is preliminary data.</text>
</comment>
<dbReference type="Gene3D" id="1.10.3730.20">
    <property type="match status" value="1"/>
</dbReference>
<protein>
    <recommendedName>
        <fullName evidence="4">EamA domain-containing protein</fullName>
    </recommendedName>
</protein>
<evidence type="ECO:0000313" key="3">
    <source>
        <dbReference type="Proteomes" id="UP000228886"/>
    </source>
</evidence>
<feature type="transmembrane region" description="Helical" evidence="1">
    <location>
        <begin position="116"/>
        <end position="134"/>
    </location>
</feature>
<gene>
    <name evidence="2" type="ORF">COS11_03725</name>
</gene>
<feature type="transmembrane region" description="Helical" evidence="1">
    <location>
        <begin position="32"/>
        <end position="52"/>
    </location>
</feature>
<dbReference type="SUPFAM" id="SSF103481">
    <property type="entry name" value="Multidrug resistance efflux transporter EmrE"/>
    <property type="match status" value="1"/>
</dbReference>
<organism evidence="2 3">
    <name type="scientific">bacterium (Candidatus Ratteibacteria) CG01_land_8_20_14_3_00_40_19</name>
    <dbReference type="NCBI Taxonomy" id="2014290"/>
    <lineage>
        <taxon>Bacteria</taxon>
        <taxon>Candidatus Ratteibacteria</taxon>
    </lineage>
</organism>
<evidence type="ECO:0008006" key="4">
    <source>
        <dbReference type="Google" id="ProtNLM"/>
    </source>
</evidence>
<name>A0A2M7E8S0_9BACT</name>
<proteinExistence type="predicted"/>
<dbReference type="EMBL" id="PETL01000181">
    <property type="protein sequence ID" value="PIV64140.1"/>
    <property type="molecule type" value="Genomic_DNA"/>
</dbReference>
<feature type="transmembrane region" description="Helical" evidence="1">
    <location>
        <begin position="64"/>
        <end position="84"/>
    </location>
</feature>
<keyword evidence="1" id="KW-1133">Transmembrane helix</keyword>
<accession>A0A2M7E8S0</accession>